<evidence type="ECO:0000313" key="5">
    <source>
        <dbReference type="Proteomes" id="UP000663852"/>
    </source>
</evidence>
<dbReference type="EMBL" id="CAJNOJ010000043">
    <property type="protein sequence ID" value="CAF0938305.1"/>
    <property type="molecule type" value="Genomic_DNA"/>
</dbReference>
<protein>
    <recommendedName>
        <fullName evidence="6">Tetratricopeptide repeat protein</fullName>
    </recommendedName>
</protein>
<dbReference type="Pfam" id="PF13424">
    <property type="entry name" value="TPR_12"/>
    <property type="match status" value="1"/>
</dbReference>
<evidence type="ECO:0000313" key="4">
    <source>
        <dbReference type="Proteomes" id="UP000663828"/>
    </source>
</evidence>
<keyword evidence="1" id="KW-0802">TPR repeat</keyword>
<proteinExistence type="predicted"/>
<dbReference type="AlphaFoldDB" id="A0A814C6D9"/>
<dbReference type="SUPFAM" id="SSF48452">
    <property type="entry name" value="TPR-like"/>
    <property type="match status" value="1"/>
</dbReference>
<accession>A0A814C6D9</accession>
<evidence type="ECO:0000256" key="1">
    <source>
        <dbReference type="PROSITE-ProRule" id="PRU00339"/>
    </source>
</evidence>
<evidence type="ECO:0000313" key="2">
    <source>
        <dbReference type="EMBL" id="CAF0926856.1"/>
    </source>
</evidence>
<dbReference type="InterPro" id="IPR011990">
    <property type="entry name" value="TPR-like_helical_dom_sf"/>
</dbReference>
<keyword evidence="4" id="KW-1185">Reference proteome</keyword>
<sequence>MAHTADAKRNSVENFILAWLDPNGTEHRQSSHLFQSYINTIKFYSSSKELLQFVEEIHDEEVFVIISEALAKDIVTRLEPYKQIYSIYILCNDRHYQADWTKDYWKIQGVYADLRPIHDAIRRDVRQATNDLTSIGMLSNNHSTTFYNSLLLREVLLHYPSDEQKKRSLIEFARDHYRDNPNELIIIDQFENHVFKQLSPIEWYTRECFLSSMIHRALRLADMEILYQTAFFISDLHKQINDLYTQSTDPQTLSVYYSQALSSDRFQRLNMQINDFISFNTFLRTTIDREISLSFARQSANNSNLTSIFFEIDIDRATSSFPFVSLDQLDYFHDTDRHILFSLNPIFQIKLIERFEDKLWRINLILVDDKHEQIKNTIDSIRHKHGRIQEFFTLGRYMIETNLFDKATKIFESLLKNTDEKDSKQCADIHRYLAYAYEKCQDHSRALYHYKSHLDIELPLKPENPSSIASIHSHIGTIEKEQGNYDQARHAFISALKIVVQAEKPDSNMISLLMYYIGQVYLLKQDYPKAREWFQKALKPSAKSDSTSRTTRADIHRDLSIVFDSLGYNNEAIEHALKAITIAKEKYGENRERIKIYQDQYDQLTNKKQ</sequence>
<dbReference type="PANTHER" id="PTHR10098">
    <property type="entry name" value="RAPSYN-RELATED"/>
    <property type="match status" value="1"/>
</dbReference>
<name>A0A814C6D9_ADIRI</name>
<comment type="caution">
    <text evidence="3">The sequence shown here is derived from an EMBL/GenBank/DDBJ whole genome shotgun (WGS) entry which is preliminary data.</text>
</comment>
<dbReference type="SUPFAM" id="SSF56399">
    <property type="entry name" value="ADP-ribosylation"/>
    <property type="match status" value="1"/>
</dbReference>
<dbReference type="Proteomes" id="UP000663828">
    <property type="component" value="Unassembled WGS sequence"/>
</dbReference>
<dbReference type="Proteomes" id="UP000663852">
    <property type="component" value="Unassembled WGS sequence"/>
</dbReference>
<reference evidence="3" key="1">
    <citation type="submission" date="2021-02" db="EMBL/GenBank/DDBJ databases">
        <authorList>
            <person name="Nowell W R."/>
        </authorList>
    </citation>
    <scope>NUCLEOTIDE SEQUENCE</scope>
</reference>
<dbReference type="InterPro" id="IPR019734">
    <property type="entry name" value="TPR_rpt"/>
</dbReference>
<dbReference type="Gene3D" id="1.25.40.10">
    <property type="entry name" value="Tetratricopeptide repeat domain"/>
    <property type="match status" value="2"/>
</dbReference>
<dbReference type="EMBL" id="CAJNOR010000480">
    <property type="protein sequence ID" value="CAF0926856.1"/>
    <property type="molecule type" value="Genomic_DNA"/>
</dbReference>
<dbReference type="OrthoDB" id="10029450at2759"/>
<dbReference type="SMART" id="SM00028">
    <property type="entry name" value="TPR"/>
    <property type="match status" value="4"/>
</dbReference>
<feature type="repeat" description="TPR" evidence="1">
    <location>
        <begin position="511"/>
        <end position="544"/>
    </location>
</feature>
<evidence type="ECO:0008006" key="6">
    <source>
        <dbReference type="Google" id="ProtNLM"/>
    </source>
</evidence>
<gene>
    <name evidence="3" type="ORF">EDS130_LOCUS11680</name>
    <name evidence="2" type="ORF">XAT740_LOCUS9352</name>
</gene>
<evidence type="ECO:0000313" key="3">
    <source>
        <dbReference type="EMBL" id="CAF0938305.1"/>
    </source>
</evidence>
<dbReference type="PROSITE" id="PS50005">
    <property type="entry name" value="TPR"/>
    <property type="match status" value="1"/>
</dbReference>
<organism evidence="3 5">
    <name type="scientific">Adineta ricciae</name>
    <name type="common">Rotifer</name>
    <dbReference type="NCBI Taxonomy" id="249248"/>
    <lineage>
        <taxon>Eukaryota</taxon>
        <taxon>Metazoa</taxon>
        <taxon>Spiralia</taxon>
        <taxon>Gnathifera</taxon>
        <taxon>Rotifera</taxon>
        <taxon>Eurotatoria</taxon>
        <taxon>Bdelloidea</taxon>
        <taxon>Adinetida</taxon>
        <taxon>Adinetidae</taxon>
        <taxon>Adineta</taxon>
    </lineage>
</organism>